<dbReference type="InterPro" id="IPR029063">
    <property type="entry name" value="SAM-dependent_MTases_sf"/>
</dbReference>
<proteinExistence type="inferred from homology"/>
<dbReference type="AlphaFoldDB" id="A0A4T0P253"/>
<comment type="similarity">
    <text evidence="1">Belongs to the CFA/CMAS family.</text>
</comment>
<dbReference type="GO" id="GO:0032259">
    <property type="term" value="P:methylation"/>
    <property type="evidence" value="ECO:0007669"/>
    <property type="project" value="UniProtKB-KW"/>
</dbReference>
<gene>
    <name evidence="6" type="ORF">E3Q17_00537</name>
</gene>
<keyword evidence="5" id="KW-0443">Lipid metabolism</keyword>
<dbReference type="Proteomes" id="UP000307169">
    <property type="component" value="Unassembled WGS sequence"/>
</dbReference>
<dbReference type="EMBL" id="SPRH01000004">
    <property type="protein sequence ID" value="TIC04142.1"/>
    <property type="molecule type" value="Genomic_DNA"/>
</dbReference>
<dbReference type="InterPro" id="IPR003333">
    <property type="entry name" value="CMAS"/>
</dbReference>
<evidence type="ECO:0000256" key="2">
    <source>
        <dbReference type="ARBA" id="ARBA00022603"/>
    </source>
</evidence>
<evidence type="ECO:0000313" key="7">
    <source>
        <dbReference type="Proteomes" id="UP000307169"/>
    </source>
</evidence>
<dbReference type="SUPFAM" id="SSF53335">
    <property type="entry name" value="S-adenosyl-L-methionine-dependent methyltransferases"/>
    <property type="match status" value="1"/>
</dbReference>
<keyword evidence="2 6" id="KW-0489">Methyltransferase</keyword>
<evidence type="ECO:0000256" key="4">
    <source>
        <dbReference type="ARBA" id="ARBA00022691"/>
    </source>
</evidence>
<keyword evidence="3 6" id="KW-0808">Transferase</keyword>
<protein>
    <submittedName>
        <fullName evidence="6">S-adenosyl-L-methionine-dependent methyltransferase</fullName>
    </submittedName>
</protein>
<dbReference type="PIRSF" id="PIRSF003085">
    <property type="entry name" value="CMAS"/>
    <property type="match status" value="1"/>
</dbReference>
<dbReference type="PANTHER" id="PTHR43667:SF2">
    <property type="entry name" value="FATTY ACID C-METHYL TRANSFERASE"/>
    <property type="match status" value="1"/>
</dbReference>
<comment type="caution">
    <text evidence="6">The sequence shown here is derived from an EMBL/GenBank/DDBJ whole genome shotgun (WGS) entry which is preliminary data.</text>
</comment>
<reference evidence="6 7" key="1">
    <citation type="submission" date="2019-03" db="EMBL/GenBank/DDBJ databases">
        <title>Sequencing 25 genomes of Wallemia mellicola.</title>
        <authorList>
            <person name="Gostincar C."/>
        </authorList>
    </citation>
    <scope>NUCLEOTIDE SEQUENCE [LARGE SCALE GENOMIC DNA]</scope>
    <source>
        <strain evidence="6 7">EXF-1262</strain>
    </source>
</reference>
<evidence type="ECO:0000256" key="5">
    <source>
        <dbReference type="ARBA" id="ARBA00023098"/>
    </source>
</evidence>
<dbReference type="GO" id="GO:0008168">
    <property type="term" value="F:methyltransferase activity"/>
    <property type="evidence" value="ECO:0007669"/>
    <property type="project" value="UniProtKB-KW"/>
</dbReference>
<name>A0A4T0P253_9BASI</name>
<dbReference type="InterPro" id="IPR050723">
    <property type="entry name" value="CFA/CMAS"/>
</dbReference>
<dbReference type="Gene3D" id="3.40.50.150">
    <property type="entry name" value="Vaccinia Virus protein VP39"/>
    <property type="match status" value="1"/>
</dbReference>
<evidence type="ECO:0000256" key="1">
    <source>
        <dbReference type="ARBA" id="ARBA00010815"/>
    </source>
</evidence>
<evidence type="ECO:0000256" key="3">
    <source>
        <dbReference type="ARBA" id="ARBA00022679"/>
    </source>
</evidence>
<keyword evidence="4" id="KW-0949">S-adenosyl-L-methionine</keyword>
<dbReference type="Pfam" id="PF02353">
    <property type="entry name" value="CMAS"/>
    <property type="match status" value="1"/>
</dbReference>
<accession>A0A4T0P253</accession>
<dbReference type="PANTHER" id="PTHR43667">
    <property type="entry name" value="CYCLOPROPANE-FATTY-ACYL-PHOSPHOLIPID SYNTHASE"/>
    <property type="match status" value="1"/>
</dbReference>
<evidence type="ECO:0000313" key="6">
    <source>
        <dbReference type="EMBL" id="TIC04142.1"/>
    </source>
</evidence>
<dbReference type="GO" id="GO:0008610">
    <property type="term" value="P:lipid biosynthetic process"/>
    <property type="evidence" value="ECO:0007669"/>
    <property type="project" value="InterPro"/>
</dbReference>
<organism evidence="6 7">
    <name type="scientific">Wallemia mellicola</name>
    <dbReference type="NCBI Taxonomy" id="1708541"/>
    <lineage>
        <taxon>Eukaryota</taxon>
        <taxon>Fungi</taxon>
        <taxon>Dikarya</taxon>
        <taxon>Basidiomycota</taxon>
        <taxon>Wallemiomycotina</taxon>
        <taxon>Wallemiomycetes</taxon>
        <taxon>Wallemiales</taxon>
        <taxon>Wallemiaceae</taxon>
        <taxon>Wallemia</taxon>
    </lineage>
</organism>
<sequence>MKSESIISSLIEYSLSGVARNIILSYFESITIGKLLVADVQNGCTFVYPSDASEVVKPSAKITVKNATFWIRLLLSKDLGFSEAFIFGDIDVDDLTEVFKVFLLNRRNFDETPYIPSKVHSILSYAINTRFMQNITNTRSLNIIAYEDSSGFFQTFLSKDMSHSCGIYQSAYADKELAFSFIGSDNKKQHKHRLNKMGSFLANGDAVNDGDDLHNAQLRKMRTIIRKSNILPNMRLLEIGWGGSFAIEMCSQHPSLVIDTLTVSITQKELAEEAIRIAGYTHRIRIHLCDYKNMPLSWKSQFDRVISIEMIESISTEQLPGYFECIDWALNDHGIGIIQSKTIPEARYKDHVDKVDFIRKYTGEMLPSLTSIFNALHDGTKGALIIDNIMQIGPHYARTFRDWKKAFLLNFDQNIKHQLDSLTDNEVESFKRKWIYYFTYCEAGFETRTFGNHIITMTRESNNDMINV</sequence>